<dbReference type="AlphaFoldDB" id="A0A1W2TGZ0"/>
<feature type="region of interest" description="Disordered" evidence="1">
    <location>
        <begin position="196"/>
        <end position="220"/>
    </location>
</feature>
<organism evidence="2">
    <name type="scientific">Rosellinia necatrix</name>
    <name type="common">White root-rot fungus</name>
    <dbReference type="NCBI Taxonomy" id="77044"/>
    <lineage>
        <taxon>Eukaryota</taxon>
        <taxon>Fungi</taxon>
        <taxon>Dikarya</taxon>
        <taxon>Ascomycota</taxon>
        <taxon>Pezizomycotina</taxon>
        <taxon>Sordariomycetes</taxon>
        <taxon>Xylariomycetidae</taxon>
        <taxon>Xylariales</taxon>
        <taxon>Xylariaceae</taxon>
        <taxon>Rosellinia</taxon>
    </lineage>
</organism>
<keyword evidence="3" id="KW-1185">Reference proteome</keyword>
<dbReference type="STRING" id="77044.A0A1W2TGZ0"/>
<name>A0A1W2TGZ0_ROSNE</name>
<dbReference type="OrthoDB" id="340681at2759"/>
<keyword evidence="2" id="KW-0804">Transcription</keyword>
<dbReference type="GO" id="GO:0005666">
    <property type="term" value="C:RNA polymerase III complex"/>
    <property type="evidence" value="ECO:0007669"/>
    <property type="project" value="TreeGrafter"/>
</dbReference>
<feature type="compositionally biased region" description="Polar residues" evidence="1">
    <location>
        <begin position="307"/>
        <end position="317"/>
    </location>
</feature>
<feature type="compositionally biased region" description="Basic and acidic residues" evidence="1">
    <location>
        <begin position="286"/>
        <end position="303"/>
    </location>
</feature>
<feature type="region of interest" description="Disordered" evidence="1">
    <location>
        <begin position="286"/>
        <end position="317"/>
    </location>
</feature>
<protein>
    <submittedName>
        <fullName evidence="2">Putative DNA-directed RNA polymerase iii complex subunit rpc37 protein</fullName>
    </submittedName>
</protein>
<gene>
    <name evidence="2" type="ORF">SAMD00023353_2700240</name>
</gene>
<feature type="region of interest" description="Disordered" evidence="1">
    <location>
        <begin position="371"/>
        <end position="397"/>
    </location>
</feature>
<dbReference type="EMBL" id="DF977472">
    <property type="protein sequence ID" value="GAP87385.1"/>
    <property type="molecule type" value="Genomic_DNA"/>
</dbReference>
<reference evidence="2" key="1">
    <citation type="submission" date="2016-03" db="EMBL/GenBank/DDBJ databases">
        <title>Draft genome sequence of Rosellinia necatrix.</title>
        <authorList>
            <person name="Kanematsu S."/>
        </authorList>
    </citation>
    <scope>NUCLEOTIDE SEQUENCE [LARGE SCALE GENOMIC DNA]</scope>
    <source>
        <strain evidence="2">W97</strain>
    </source>
</reference>
<evidence type="ECO:0000313" key="2">
    <source>
        <dbReference type="EMBL" id="GAP87385.1"/>
    </source>
</evidence>
<accession>A0A1W2TGZ0</accession>
<evidence type="ECO:0000256" key="1">
    <source>
        <dbReference type="SAM" id="MobiDB-lite"/>
    </source>
</evidence>
<keyword evidence="2" id="KW-0240">DNA-directed RNA polymerase</keyword>
<sequence length="397" mass="42821">MEADNAADSSADPDPIIASYSVYANPALPTNRKLLIMQHPNKQGPINQPYAQISEIRMKNRSGMVEVDIPVSYAYADYDRDKGQRWGGALAKSLAAKNGGTHGLAGGFGVGVSTMRPSKRRDDFERDIDMMDWSEAVRQDKVLRVQTLGGQLPTKSETDCQWMVGVFKGDHLHLTPVSALIQLRPQLHHLDAMSEQDRAGRRDGTGAMGGKEGVPATTSSAGARAIHMSIKSADSGGGELTTETMADRLRTVQTEAWSRLQYEDDESAKSWNVFSNNLVYRNAKKAADNQDKDWGKGKGKETDAIQIDSSGSSDSEQLQTQWDADDFLKAISAMKNGPEGSQKQEDAVEIKKEGGAENIIIGASAKGKGMAAAASTSTTKKSTNSKGKSVAFNDSTM</sequence>
<dbReference type="GO" id="GO:0042797">
    <property type="term" value="P:tRNA transcription by RNA polymerase III"/>
    <property type="evidence" value="ECO:0007669"/>
    <property type="project" value="TreeGrafter"/>
</dbReference>
<dbReference type="OMA" id="QHPNRTD"/>
<dbReference type="Pfam" id="PF04801">
    <property type="entry name" value="RPC5"/>
    <property type="match status" value="2"/>
</dbReference>
<dbReference type="PANTHER" id="PTHR12069">
    <property type="entry name" value="DNA-DIRECTED RNA POLYMERASES III 80 KDA POLYPEPTIDE RNA POLYMERASE III SUBUNIT 5"/>
    <property type="match status" value="1"/>
</dbReference>
<evidence type="ECO:0000313" key="3">
    <source>
        <dbReference type="Proteomes" id="UP000054516"/>
    </source>
</evidence>
<feature type="compositionally biased region" description="Low complexity" evidence="1">
    <location>
        <begin position="371"/>
        <end position="389"/>
    </location>
</feature>
<dbReference type="PANTHER" id="PTHR12069:SF0">
    <property type="entry name" value="DNA-DIRECTED RNA POLYMERASE III SUBUNIT RPC5"/>
    <property type="match status" value="1"/>
</dbReference>
<dbReference type="InterPro" id="IPR006886">
    <property type="entry name" value="RNA_pol_III_Rpc5"/>
</dbReference>
<dbReference type="Proteomes" id="UP000054516">
    <property type="component" value="Unassembled WGS sequence"/>
</dbReference>
<proteinExistence type="predicted"/>